<sequence>LTDINEEILANLEMNPVEEFWFEGADGARVHGMIVKPPFFDGGEKYPLILLIHGGPQGAFGDDFHYRWNAQMFAAPGYVVAMINPRGSTGYGQEFTDEISGDWGGKAYIDLMNGVDHLLEAFPFIDGDRMAAAGASYGGYMVNWIEGHTDRFDCLVSHAGVYNLTSMYGATEELWFPEWEFGGTPWSSKETYAKWSPHEFAADFVTPCLVVHGENDFRVPYGEGLQLFTALQRQGVPSKLLFFPDEDHFVRKPLNAELWWRTLHEWFAAYLR</sequence>
<dbReference type="PANTHER" id="PTHR42776">
    <property type="entry name" value="SERINE PEPTIDASE S9 FAMILY MEMBER"/>
    <property type="match status" value="1"/>
</dbReference>
<feature type="domain" description="Peptidase S9 prolyl oligopeptidase catalytic" evidence="5">
    <location>
        <begin position="65"/>
        <end position="271"/>
    </location>
</feature>
<accession>A0A7V2AUI7</accession>
<evidence type="ECO:0000256" key="4">
    <source>
        <dbReference type="ARBA" id="ARBA00022801"/>
    </source>
</evidence>
<proteinExistence type="inferred from homology"/>
<dbReference type="EMBL" id="DSEC01000248">
    <property type="protein sequence ID" value="HER43508.1"/>
    <property type="molecule type" value="Genomic_DNA"/>
</dbReference>
<dbReference type="GO" id="GO:0006508">
    <property type="term" value="P:proteolysis"/>
    <property type="evidence" value="ECO:0007669"/>
    <property type="project" value="UniProtKB-KW"/>
</dbReference>
<dbReference type="AlphaFoldDB" id="A0A7V2AUI7"/>
<dbReference type="Pfam" id="PF00326">
    <property type="entry name" value="Peptidase_S9"/>
    <property type="match status" value="1"/>
</dbReference>
<dbReference type="Gene3D" id="3.40.50.1820">
    <property type="entry name" value="alpha/beta hydrolase"/>
    <property type="match status" value="1"/>
</dbReference>
<evidence type="ECO:0000259" key="5">
    <source>
        <dbReference type="Pfam" id="PF00326"/>
    </source>
</evidence>
<reference evidence="6" key="1">
    <citation type="journal article" date="2020" name="mSystems">
        <title>Genome- and Community-Level Interaction Insights into Carbon Utilization and Element Cycling Functions of Hydrothermarchaeota in Hydrothermal Sediment.</title>
        <authorList>
            <person name="Zhou Z."/>
            <person name="Liu Y."/>
            <person name="Xu W."/>
            <person name="Pan J."/>
            <person name="Luo Z.H."/>
            <person name="Li M."/>
        </authorList>
    </citation>
    <scope>NUCLEOTIDE SEQUENCE [LARGE SCALE GENOMIC DNA]</scope>
    <source>
        <strain evidence="6">SpSt-1233</strain>
    </source>
</reference>
<dbReference type="Proteomes" id="UP000886069">
    <property type="component" value="Unassembled WGS sequence"/>
</dbReference>
<dbReference type="GO" id="GO:0004252">
    <property type="term" value="F:serine-type endopeptidase activity"/>
    <property type="evidence" value="ECO:0007669"/>
    <property type="project" value="TreeGrafter"/>
</dbReference>
<keyword evidence="3" id="KW-0732">Signal</keyword>
<dbReference type="InterPro" id="IPR029058">
    <property type="entry name" value="AB_hydrolase_fold"/>
</dbReference>
<organism evidence="6">
    <name type="scientific">Eiseniibacteriota bacterium</name>
    <dbReference type="NCBI Taxonomy" id="2212470"/>
    <lineage>
        <taxon>Bacteria</taxon>
        <taxon>Candidatus Eiseniibacteriota</taxon>
    </lineage>
</organism>
<evidence type="ECO:0000256" key="2">
    <source>
        <dbReference type="ARBA" id="ARBA00022670"/>
    </source>
</evidence>
<keyword evidence="2" id="KW-0645">Protease</keyword>
<dbReference type="InterPro" id="IPR001375">
    <property type="entry name" value="Peptidase_S9_cat"/>
</dbReference>
<protein>
    <submittedName>
        <fullName evidence="6">S9 family peptidase</fullName>
    </submittedName>
</protein>
<evidence type="ECO:0000256" key="1">
    <source>
        <dbReference type="ARBA" id="ARBA00010040"/>
    </source>
</evidence>
<feature type="non-terminal residue" evidence="6">
    <location>
        <position position="1"/>
    </location>
</feature>
<gene>
    <name evidence="6" type="ORF">ENO08_03515</name>
</gene>
<comment type="caution">
    <text evidence="6">The sequence shown here is derived from an EMBL/GenBank/DDBJ whole genome shotgun (WGS) entry which is preliminary data.</text>
</comment>
<comment type="similarity">
    <text evidence="1">Belongs to the peptidase S9C family.</text>
</comment>
<dbReference type="SUPFAM" id="SSF53474">
    <property type="entry name" value="alpha/beta-Hydrolases"/>
    <property type="match status" value="1"/>
</dbReference>
<name>A0A7V2AUI7_UNCEI</name>
<evidence type="ECO:0000256" key="3">
    <source>
        <dbReference type="ARBA" id="ARBA00022729"/>
    </source>
</evidence>
<dbReference type="PANTHER" id="PTHR42776:SF13">
    <property type="entry name" value="DIPEPTIDYL-PEPTIDASE 5"/>
    <property type="match status" value="1"/>
</dbReference>
<evidence type="ECO:0000313" key="6">
    <source>
        <dbReference type="EMBL" id="HER43508.1"/>
    </source>
</evidence>
<dbReference type="FunFam" id="3.40.50.1820:FF:000028">
    <property type="entry name" value="S9 family peptidase"/>
    <property type="match status" value="1"/>
</dbReference>
<keyword evidence="4" id="KW-0378">Hydrolase</keyword>